<keyword evidence="4 5" id="KW-0269">Exonuclease</keyword>
<dbReference type="AlphaFoldDB" id="A0A0M8K852"/>
<dbReference type="GO" id="GO:0008855">
    <property type="term" value="F:exodeoxyribonuclease VII activity"/>
    <property type="evidence" value="ECO:0007669"/>
    <property type="project" value="UniProtKB-UniRule"/>
</dbReference>
<gene>
    <name evidence="5 9" type="primary">xseA</name>
    <name evidence="9" type="ORF">ARMA_0679</name>
</gene>
<protein>
    <recommendedName>
        <fullName evidence="5">Exodeoxyribonuclease 7 large subunit</fullName>
        <ecNumber evidence="5">3.1.11.6</ecNumber>
    </recommendedName>
    <alternativeName>
        <fullName evidence="5">Exodeoxyribonuclease VII large subunit</fullName>
        <shortName evidence="5">Exonuclease VII large subunit</shortName>
    </alternativeName>
</protein>
<dbReference type="RefSeq" id="WP_054492189.1">
    <property type="nucleotide sequence ID" value="NZ_BBZA01000038.1"/>
</dbReference>
<comment type="catalytic activity">
    <reaction evidence="5 6">
        <text>Exonucleolytic cleavage in either 5'- to 3'- or 3'- to 5'-direction to yield nucleoside 5'-phosphates.</text>
        <dbReference type="EC" id="3.1.11.6"/>
    </reaction>
</comment>
<evidence type="ECO:0000259" key="8">
    <source>
        <dbReference type="Pfam" id="PF13742"/>
    </source>
</evidence>
<dbReference type="InterPro" id="IPR025824">
    <property type="entry name" value="OB-fold_nuc-bd_dom"/>
</dbReference>
<keyword evidence="10" id="KW-1185">Reference proteome</keyword>
<comment type="function">
    <text evidence="5">Bidirectionally degrades single-stranded DNA into large acid-insoluble oligonucleotides, which are then degraded further into small acid-soluble oligonucleotides.</text>
</comment>
<keyword evidence="1 5" id="KW-0963">Cytoplasm</keyword>
<feature type="domain" description="Exonuclease VII large subunit C-terminal" evidence="7">
    <location>
        <begin position="124"/>
        <end position="301"/>
    </location>
</feature>
<dbReference type="PANTHER" id="PTHR30008:SF0">
    <property type="entry name" value="EXODEOXYRIBONUCLEASE 7 LARGE SUBUNIT"/>
    <property type="match status" value="1"/>
</dbReference>
<dbReference type="EC" id="3.1.11.6" evidence="5"/>
<evidence type="ECO:0000256" key="6">
    <source>
        <dbReference type="RuleBase" id="RU004355"/>
    </source>
</evidence>
<dbReference type="EMBL" id="BBZA01000038">
    <property type="protein sequence ID" value="GAP62256.1"/>
    <property type="molecule type" value="Genomic_DNA"/>
</dbReference>
<dbReference type="CDD" id="cd04489">
    <property type="entry name" value="ExoVII_LU_OBF"/>
    <property type="match status" value="1"/>
</dbReference>
<comment type="caution">
    <text evidence="9">The sequence shown here is derived from an EMBL/GenBank/DDBJ whole genome shotgun (WGS) entry which is preliminary data.</text>
</comment>
<evidence type="ECO:0000256" key="2">
    <source>
        <dbReference type="ARBA" id="ARBA00022722"/>
    </source>
</evidence>
<accession>A0A0M8K852</accession>
<dbReference type="Proteomes" id="UP000037784">
    <property type="component" value="Unassembled WGS sequence"/>
</dbReference>
<dbReference type="Gene3D" id="2.40.50.1010">
    <property type="match status" value="1"/>
</dbReference>
<evidence type="ECO:0000313" key="9">
    <source>
        <dbReference type="EMBL" id="GAP62256.1"/>
    </source>
</evidence>
<dbReference type="FunCoup" id="A0A0M8K852">
    <property type="interactions" value="354"/>
</dbReference>
<evidence type="ECO:0000256" key="3">
    <source>
        <dbReference type="ARBA" id="ARBA00022801"/>
    </source>
</evidence>
<dbReference type="PANTHER" id="PTHR30008">
    <property type="entry name" value="EXODEOXYRIBONUCLEASE 7 LARGE SUBUNIT"/>
    <property type="match status" value="1"/>
</dbReference>
<evidence type="ECO:0000259" key="7">
    <source>
        <dbReference type="Pfam" id="PF02601"/>
    </source>
</evidence>
<keyword evidence="2 5" id="KW-0540">Nuclease</keyword>
<reference evidence="10" key="2">
    <citation type="submission" date="2015-08" db="EMBL/GenBank/DDBJ databases">
        <title>Draft Genome Sequence of a Heterotrophic Facultative Anaerobic Bacterium Ardenticatena maritima Strain 110S.</title>
        <authorList>
            <person name="Kawaichi S."/>
            <person name="Yoshida T."/>
            <person name="Sako Y."/>
            <person name="Nakamura R."/>
        </authorList>
    </citation>
    <scope>NUCLEOTIDE SEQUENCE [LARGE SCALE GENOMIC DNA]</scope>
    <source>
        <strain evidence="10">110S</strain>
    </source>
</reference>
<name>A0A0M8K852_9CHLR</name>
<evidence type="ECO:0000256" key="5">
    <source>
        <dbReference type="HAMAP-Rule" id="MF_00378"/>
    </source>
</evidence>
<dbReference type="GO" id="GO:0009318">
    <property type="term" value="C:exodeoxyribonuclease VII complex"/>
    <property type="evidence" value="ECO:0007669"/>
    <property type="project" value="UniProtKB-UniRule"/>
</dbReference>
<dbReference type="Pfam" id="PF02601">
    <property type="entry name" value="Exonuc_VII_L"/>
    <property type="match status" value="1"/>
</dbReference>
<dbReference type="STRING" id="872965.SE16_14325"/>
<dbReference type="InterPro" id="IPR003753">
    <property type="entry name" value="Exonuc_VII_L"/>
</dbReference>
<organism evidence="9 10">
    <name type="scientific">Ardenticatena maritima</name>
    <dbReference type="NCBI Taxonomy" id="872965"/>
    <lineage>
        <taxon>Bacteria</taxon>
        <taxon>Bacillati</taxon>
        <taxon>Chloroflexota</taxon>
        <taxon>Ardenticatenia</taxon>
        <taxon>Ardenticatenales</taxon>
        <taxon>Ardenticatenaceae</taxon>
        <taxon>Ardenticatena</taxon>
    </lineage>
</organism>
<dbReference type="NCBIfam" id="TIGR00237">
    <property type="entry name" value="xseA"/>
    <property type="match status" value="1"/>
</dbReference>
<dbReference type="OrthoDB" id="9802795at2"/>
<evidence type="ECO:0000256" key="4">
    <source>
        <dbReference type="ARBA" id="ARBA00022839"/>
    </source>
</evidence>
<keyword evidence="3 5" id="KW-0378">Hydrolase</keyword>
<sequence length="410" mass="46303">MQWTPWSVSELTTYISTLFDEDEFLQNVLVRGEVSNWSRASSGHCYFTIKDADAQLKCVMWKTAAARLLFDPMDGDEVIVWGRVGVYATRGLYQLYAEGLQPVGQGALYAQFDALKRRLEAEGLFDAARKRPLPRYPRRIGVVTSLQAAALRDILNVLRRRYPLAEIIISPTLVQGDEAPPQIVEALRRLYREDVDVILLARGGGSIEELWAFNDERVVRTVAESPVPLITGVGHETDFTLVDFAADCRAPTPSAAAEMATPNSEDVLADVQRIRQALTTLVRQRLTHWQRDVEHAWQRLDSLTPEHHVQRLHNEVAAHRRRLADLTQNRLHLLHMQLQSAHAQLRALDPHAVLQRGYAMVRNERTGRFVHSIHDVLPGDQLQIHVADGTIHAIIPPKEETDHDGDAAHL</sequence>
<comment type="subcellular location">
    <subcellularLocation>
        <location evidence="5 6">Cytoplasm</location>
    </subcellularLocation>
</comment>
<dbReference type="GO" id="GO:0006308">
    <property type="term" value="P:DNA catabolic process"/>
    <property type="evidence" value="ECO:0007669"/>
    <property type="project" value="UniProtKB-UniRule"/>
</dbReference>
<comment type="similarity">
    <text evidence="5 6">Belongs to the XseA family.</text>
</comment>
<proteinExistence type="inferred from homology"/>
<feature type="domain" description="OB-fold nucleic acid binding" evidence="8">
    <location>
        <begin position="6"/>
        <end position="100"/>
    </location>
</feature>
<comment type="subunit">
    <text evidence="5">Heterooligomer composed of large and small subunits.</text>
</comment>
<dbReference type="HAMAP" id="MF_00378">
    <property type="entry name" value="Exonuc_7_L"/>
    <property type="match status" value="1"/>
</dbReference>
<reference evidence="9 10" key="1">
    <citation type="journal article" date="2015" name="Genome Announc.">
        <title>Draft Genome Sequence of a Heterotrophic Facultative Anaerobic Thermophilic Bacterium, Ardenticatena maritima Strain 110ST.</title>
        <authorList>
            <person name="Kawaichi S."/>
            <person name="Yoshida T."/>
            <person name="Sako Y."/>
            <person name="Nakamura R."/>
        </authorList>
    </citation>
    <scope>NUCLEOTIDE SEQUENCE [LARGE SCALE GENOMIC DNA]</scope>
    <source>
        <strain evidence="9 10">110S</strain>
    </source>
</reference>
<evidence type="ECO:0000256" key="1">
    <source>
        <dbReference type="ARBA" id="ARBA00022490"/>
    </source>
</evidence>
<dbReference type="Pfam" id="PF13742">
    <property type="entry name" value="tRNA_anti_2"/>
    <property type="match status" value="1"/>
</dbReference>
<dbReference type="InParanoid" id="A0A0M8K852"/>
<evidence type="ECO:0000313" key="10">
    <source>
        <dbReference type="Proteomes" id="UP000037784"/>
    </source>
</evidence>
<dbReference type="InterPro" id="IPR020579">
    <property type="entry name" value="Exonuc_VII_lsu_C"/>
</dbReference>
<dbReference type="GO" id="GO:0003676">
    <property type="term" value="F:nucleic acid binding"/>
    <property type="evidence" value="ECO:0007669"/>
    <property type="project" value="InterPro"/>
</dbReference>
<dbReference type="GO" id="GO:0005737">
    <property type="term" value="C:cytoplasm"/>
    <property type="evidence" value="ECO:0007669"/>
    <property type="project" value="UniProtKB-SubCell"/>
</dbReference>